<keyword evidence="2" id="KW-1185">Reference proteome</keyword>
<dbReference type="RefSeq" id="WP_127096394.1">
    <property type="nucleotide sequence ID" value="NZ_CP031423.1"/>
</dbReference>
<dbReference type="InterPro" id="IPR012675">
    <property type="entry name" value="Beta-grasp_dom_sf"/>
</dbReference>
<dbReference type="InterPro" id="IPR003749">
    <property type="entry name" value="ThiS/MoaD-like"/>
</dbReference>
<dbReference type="OrthoDB" id="4331766at2"/>
<evidence type="ECO:0008006" key="3">
    <source>
        <dbReference type="Google" id="ProtNLM"/>
    </source>
</evidence>
<proteinExistence type="predicted"/>
<dbReference type="EMBL" id="CP031423">
    <property type="protein sequence ID" value="AZS37898.1"/>
    <property type="molecule type" value="Genomic_DNA"/>
</dbReference>
<gene>
    <name evidence="1" type="ORF">CVS47_02545</name>
</gene>
<dbReference type="Proteomes" id="UP000276888">
    <property type="component" value="Chromosome"/>
</dbReference>
<evidence type="ECO:0000313" key="1">
    <source>
        <dbReference type="EMBL" id="AZS37898.1"/>
    </source>
</evidence>
<accession>A0A3S9WCS4</accession>
<reference evidence="1 2" key="1">
    <citation type="submission" date="2018-08" db="EMBL/GenBank/DDBJ databases">
        <title>Microbacterium lemovicicum sp. nov., a bacterium isolated from a natural uranium-rich soil.</title>
        <authorList>
            <person name="ORTET P."/>
        </authorList>
    </citation>
    <scope>NUCLEOTIDE SEQUENCE [LARGE SCALE GENOMIC DNA]</scope>
    <source>
        <strain evidence="1 2">Viu22</strain>
    </source>
</reference>
<evidence type="ECO:0000313" key="2">
    <source>
        <dbReference type="Proteomes" id="UP000276888"/>
    </source>
</evidence>
<dbReference type="InterPro" id="IPR016155">
    <property type="entry name" value="Mopterin_synth/thiamin_S_b"/>
</dbReference>
<dbReference type="KEGG" id="mlv:CVS47_02545"/>
<dbReference type="AlphaFoldDB" id="A0A3S9WCS4"/>
<protein>
    <recommendedName>
        <fullName evidence="3">Molybdopterin synthase sulfur carrier subunit</fullName>
    </recommendedName>
</protein>
<organism evidence="1 2">
    <name type="scientific">Microbacterium lemovicicum</name>
    <dbReference type="NCBI Taxonomy" id="1072463"/>
    <lineage>
        <taxon>Bacteria</taxon>
        <taxon>Bacillati</taxon>
        <taxon>Actinomycetota</taxon>
        <taxon>Actinomycetes</taxon>
        <taxon>Micrococcales</taxon>
        <taxon>Microbacteriaceae</taxon>
        <taxon>Microbacterium</taxon>
    </lineage>
</organism>
<dbReference type="SUPFAM" id="SSF54285">
    <property type="entry name" value="MoaD/ThiS"/>
    <property type="match status" value="1"/>
</dbReference>
<sequence length="77" mass="8246">MALVRFFAAAREAVGADELIRSEKTLGELRTALVREHPALTDILPRCAVLVAGERTGDEHPLVPDDVIDVLPPFAGG</sequence>
<name>A0A3S9WCS4_9MICO</name>
<dbReference type="Pfam" id="PF02597">
    <property type="entry name" value="ThiS"/>
    <property type="match status" value="1"/>
</dbReference>
<dbReference type="Gene3D" id="3.10.20.30">
    <property type="match status" value="1"/>
</dbReference>